<keyword evidence="2 10" id="KW-0479">Metal-binding</keyword>
<dbReference type="Pfam" id="PF00046">
    <property type="entry name" value="Homeodomain"/>
    <property type="match status" value="1"/>
</dbReference>
<dbReference type="SUPFAM" id="SSF46689">
    <property type="entry name" value="Homeodomain-like"/>
    <property type="match status" value="1"/>
</dbReference>
<evidence type="ECO:0000256" key="2">
    <source>
        <dbReference type="ARBA" id="ARBA00022723"/>
    </source>
</evidence>
<dbReference type="SMART" id="SM00132">
    <property type="entry name" value="LIM"/>
    <property type="match status" value="1"/>
</dbReference>
<evidence type="ECO:0000313" key="14">
    <source>
        <dbReference type="EMBL" id="KAL5104688.1"/>
    </source>
</evidence>
<keyword evidence="6 9" id="KW-0238">DNA-binding</keyword>
<dbReference type="Pfam" id="PF00412">
    <property type="entry name" value="LIM"/>
    <property type="match status" value="1"/>
</dbReference>
<dbReference type="Gene3D" id="2.10.110.10">
    <property type="entry name" value="Cysteine Rich Protein"/>
    <property type="match status" value="1"/>
</dbReference>
<accession>A0ABR4Q4U4</accession>
<keyword evidence="8 9" id="KW-0539">Nucleus</keyword>
<keyword evidence="5 10" id="KW-0440">LIM domain</keyword>
<keyword evidence="4 10" id="KW-0862">Zinc</keyword>
<dbReference type="EMBL" id="JAKROA010000011">
    <property type="protein sequence ID" value="KAL5104688.1"/>
    <property type="molecule type" value="Genomic_DNA"/>
</dbReference>
<gene>
    <name evidence="14" type="ORF">TcWFU_005236</name>
</gene>
<name>A0ABR4Q4U4_9CEST</name>
<evidence type="ECO:0000256" key="11">
    <source>
        <dbReference type="RuleBase" id="RU000682"/>
    </source>
</evidence>
<evidence type="ECO:0000313" key="15">
    <source>
        <dbReference type="Proteomes" id="UP001651158"/>
    </source>
</evidence>
<evidence type="ECO:0000256" key="10">
    <source>
        <dbReference type="PROSITE-ProRule" id="PRU00125"/>
    </source>
</evidence>
<evidence type="ECO:0000256" key="5">
    <source>
        <dbReference type="ARBA" id="ARBA00023038"/>
    </source>
</evidence>
<evidence type="ECO:0000256" key="9">
    <source>
        <dbReference type="PROSITE-ProRule" id="PRU00108"/>
    </source>
</evidence>
<dbReference type="InterPro" id="IPR050453">
    <property type="entry name" value="LIM_Homeobox_TF"/>
</dbReference>
<dbReference type="PROSITE" id="PS50071">
    <property type="entry name" value="HOMEOBOX_2"/>
    <property type="match status" value="1"/>
</dbReference>
<protein>
    <submittedName>
        <fullName evidence="14">LIM/homeobox protein Awh</fullName>
    </submittedName>
</protein>
<dbReference type="CDD" id="cd00086">
    <property type="entry name" value="homeodomain"/>
    <property type="match status" value="1"/>
</dbReference>
<evidence type="ECO:0000256" key="7">
    <source>
        <dbReference type="ARBA" id="ARBA00023155"/>
    </source>
</evidence>
<dbReference type="InterPro" id="IPR017970">
    <property type="entry name" value="Homeobox_CS"/>
</dbReference>
<evidence type="ECO:0000256" key="4">
    <source>
        <dbReference type="ARBA" id="ARBA00022833"/>
    </source>
</evidence>
<dbReference type="InterPro" id="IPR001781">
    <property type="entry name" value="Znf_LIM"/>
</dbReference>
<dbReference type="SMART" id="SM00389">
    <property type="entry name" value="HOX"/>
    <property type="match status" value="1"/>
</dbReference>
<dbReference type="PROSITE" id="PS00478">
    <property type="entry name" value="LIM_DOMAIN_1"/>
    <property type="match status" value="1"/>
</dbReference>
<evidence type="ECO:0000256" key="1">
    <source>
        <dbReference type="ARBA" id="ARBA00004123"/>
    </source>
</evidence>
<dbReference type="InterPro" id="IPR009057">
    <property type="entry name" value="Homeodomain-like_sf"/>
</dbReference>
<evidence type="ECO:0000259" key="12">
    <source>
        <dbReference type="PROSITE" id="PS50023"/>
    </source>
</evidence>
<evidence type="ECO:0000256" key="3">
    <source>
        <dbReference type="ARBA" id="ARBA00022737"/>
    </source>
</evidence>
<evidence type="ECO:0000259" key="13">
    <source>
        <dbReference type="PROSITE" id="PS50071"/>
    </source>
</evidence>
<keyword evidence="15" id="KW-1185">Reference proteome</keyword>
<dbReference type="PROSITE" id="PS00027">
    <property type="entry name" value="HOMEOBOX_1"/>
    <property type="match status" value="1"/>
</dbReference>
<sequence length="365" mass="40931">MAHLQRSYLGEQMPAPHATATDLSIIYPPETPREVCATPRRLDERCHHTLHKMNVLAGLVHTSEDVYKQTSSHGFHFPRSGALQPLLVVNSAGVRAHEMVKSWLAASFVTGGPSLPPLASSASSVIPVTNLFHPNTKVIGEHSFGENFFISAKYACGVWIPALEISFRANRNHPPYHFSLRCHLSNPPDACPFNFLFSPLINEIKATPKCLSCQQPITPGEQVIHSPFHTFHTYCFSCDVCGKDLLPGQPYTLHENYPVCLEDDLRIRRANQMEPCLKLSYSPPHAFTRRKRVRTSFNEQQQHSMQAFFAQNQNPNANDLMSLSEETGLAKRVLQVWFQNARAKFRRIGGGSDRNATNSSVEECD</sequence>
<feature type="domain" description="Homeobox" evidence="13">
    <location>
        <begin position="288"/>
        <end position="348"/>
    </location>
</feature>
<dbReference type="PANTHER" id="PTHR24208">
    <property type="entry name" value="LIM/HOMEOBOX PROTEIN LHX"/>
    <property type="match status" value="1"/>
</dbReference>
<comment type="caution">
    <text evidence="14">The sequence shown here is derived from an EMBL/GenBank/DDBJ whole genome shotgun (WGS) entry which is preliminary data.</text>
</comment>
<proteinExistence type="predicted"/>
<organism evidence="14 15">
    <name type="scientific">Taenia crassiceps</name>
    <dbReference type="NCBI Taxonomy" id="6207"/>
    <lineage>
        <taxon>Eukaryota</taxon>
        <taxon>Metazoa</taxon>
        <taxon>Spiralia</taxon>
        <taxon>Lophotrochozoa</taxon>
        <taxon>Platyhelminthes</taxon>
        <taxon>Cestoda</taxon>
        <taxon>Eucestoda</taxon>
        <taxon>Cyclophyllidea</taxon>
        <taxon>Taeniidae</taxon>
        <taxon>Taenia</taxon>
    </lineage>
</organism>
<feature type="domain" description="LIM zinc-binding" evidence="12">
    <location>
        <begin position="208"/>
        <end position="271"/>
    </location>
</feature>
<dbReference type="PANTHER" id="PTHR24208:SF168">
    <property type="entry name" value="PROTEIN APTEROUS"/>
    <property type="match status" value="1"/>
</dbReference>
<dbReference type="InterPro" id="IPR001356">
    <property type="entry name" value="HD"/>
</dbReference>
<feature type="DNA-binding region" description="Homeobox" evidence="9">
    <location>
        <begin position="290"/>
        <end position="349"/>
    </location>
</feature>
<evidence type="ECO:0000256" key="6">
    <source>
        <dbReference type="ARBA" id="ARBA00023125"/>
    </source>
</evidence>
<comment type="subcellular location">
    <subcellularLocation>
        <location evidence="1 9 11">Nucleus</location>
    </subcellularLocation>
</comment>
<keyword evidence="7 9" id="KW-0371">Homeobox</keyword>
<evidence type="ECO:0000256" key="8">
    <source>
        <dbReference type="ARBA" id="ARBA00023242"/>
    </source>
</evidence>
<dbReference type="Gene3D" id="1.10.10.60">
    <property type="entry name" value="Homeodomain-like"/>
    <property type="match status" value="1"/>
</dbReference>
<reference evidence="14 15" key="1">
    <citation type="journal article" date="2022" name="Front. Cell. Infect. Microbiol.">
        <title>The Genomes of Two Strains of Taenia crassiceps the Animal Model for the Study of Human Cysticercosis.</title>
        <authorList>
            <person name="Bobes R.J."/>
            <person name="Estrada K."/>
            <person name="Rios-Valencia D.G."/>
            <person name="Calderon-Gallegos A."/>
            <person name="de la Torre P."/>
            <person name="Carrero J.C."/>
            <person name="Sanchez-Flores A."/>
            <person name="Laclette J.P."/>
        </authorList>
    </citation>
    <scope>NUCLEOTIDE SEQUENCE [LARGE SCALE GENOMIC DNA]</scope>
    <source>
        <strain evidence="14">WFUcys</strain>
    </source>
</reference>
<keyword evidence="3" id="KW-0677">Repeat</keyword>
<dbReference type="PROSITE" id="PS50023">
    <property type="entry name" value="LIM_DOMAIN_2"/>
    <property type="match status" value="1"/>
</dbReference>
<dbReference type="Proteomes" id="UP001651158">
    <property type="component" value="Unassembled WGS sequence"/>
</dbReference>